<dbReference type="EMBL" id="JMQA01000037">
    <property type="protein sequence ID" value="KFN06513.1"/>
    <property type="molecule type" value="Genomic_DNA"/>
</dbReference>
<dbReference type="HOGENOM" id="CLU_077738_2_0_9"/>
<dbReference type="Gene3D" id="3.30.450.40">
    <property type="match status" value="1"/>
</dbReference>
<dbReference type="PANTHER" id="PTHR21021:SF15">
    <property type="entry name" value="FREE METHIONINE-R-SULFOXIDE REDUCTASE"/>
    <property type="match status" value="1"/>
</dbReference>
<comment type="similarity">
    <text evidence="1">Belongs to the free Met sulfoxide reductase family.</text>
</comment>
<dbReference type="RefSeq" id="WP_036626267.1">
    <property type="nucleotide sequence ID" value="NZ_BGML01000012.1"/>
</dbReference>
<dbReference type="InterPro" id="IPR051330">
    <property type="entry name" value="Phosphatase_reg/MetRdx"/>
</dbReference>
<dbReference type="PANTHER" id="PTHR21021">
    <property type="entry name" value="GAF/PUTATIVE CYTOSKELETAL PROTEIN"/>
    <property type="match status" value="1"/>
</dbReference>
<dbReference type="InterPro" id="IPR003018">
    <property type="entry name" value="GAF"/>
</dbReference>
<comment type="caution">
    <text evidence="3">The sequence shown here is derived from an EMBL/GenBank/DDBJ whole genome shotgun (WGS) entry which is preliminary data.</text>
</comment>
<keyword evidence="4" id="KW-1185">Reference proteome</keyword>
<dbReference type="FunFam" id="3.30.450.40:FF:000008">
    <property type="entry name" value="GAF domain-containing proteins"/>
    <property type="match status" value="1"/>
</dbReference>
<name>A0A090Z823_PAEMA</name>
<dbReference type="OrthoDB" id="9796252at2"/>
<reference evidence="3 4" key="1">
    <citation type="submission" date="2014-04" db="EMBL/GenBank/DDBJ databases">
        <authorList>
            <person name="Bishop-Lilly K.A."/>
            <person name="Broomall S.M."/>
            <person name="Chain P.S."/>
            <person name="Chertkov O."/>
            <person name="Coyne S.R."/>
            <person name="Daligault H.E."/>
            <person name="Davenport K.W."/>
            <person name="Erkkila T."/>
            <person name="Frey K.G."/>
            <person name="Gibbons H.S."/>
            <person name="Gu W."/>
            <person name="Jaissle J."/>
            <person name="Johnson S.L."/>
            <person name="Koroleva G.I."/>
            <person name="Ladner J.T."/>
            <person name="Lo C.-C."/>
            <person name="Minogue T.D."/>
            <person name="Munk C."/>
            <person name="Palacios G.F."/>
            <person name="Redden C.L."/>
            <person name="Rosenzweig C.N."/>
            <person name="Scholz M.B."/>
            <person name="Teshima H."/>
            <person name="Xu Y."/>
        </authorList>
    </citation>
    <scope>NUCLEOTIDE SEQUENCE [LARGE SCALE GENOMIC DNA]</scope>
    <source>
        <strain evidence="3 4">8244</strain>
    </source>
</reference>
<dbReference type="PATRIC" id="fig|44252.3.peg.4190"/>
<dbReference type="GeneID" id="77009597"/>
<dbReference type="SMART" id="SM00065">
    <property type="entry name" value="GAF"/>
    <property type="match status" value="1"/>
</dbReference>
<protein>
    <submittedName>
        <fullName evidence="3">GAF domain protein</fullName>
    </submittedName>
</protein>
<evidence type="ECO:0000313" key="4">
    <source>
        <dbReference type="Proteomes" id="UP000029278"/>
    </source>
</evidence>
<dbReference type="InterPro" id="IPR000614">
    <property type="entry name" value="FRMsr_CS"/>
</dbReference>
<dbReference type="STRING" id="44252.DJ90_4205"/>
<dbReference type="GO" id="GO:0033745">
    <property type="term" value="F:L-methionine-(R)-S-oxide reductase activity"/>
    <property type="evidence" value="ECO:0007669"/>
    <property type="project" value="TreeGrafter"/>
</dbReference>
<dbReference type="PROSITE" id="PS01320">
    <property type="entry name" value="UPF0067"/>
    <property type="match status" value="1"/>
</dbReference>
<sequence length="167" mass="18404">MFHASEYSGSREERQNAVLSQLRGLIYEESSNVANLANAAALLNFYLDDINWVGFYLYDGRELVLGPFQGLPACIRIPLGKGVCGTSAQRRETLRIEDVHEFPGHIACDAASNSEIVVPIVKDGQLFGVLDIDSPIKRRFDEADRAFLEQFVATLAEQLTVSPGVNS</sequence>
<dbReference type="Proteomes" id="UP000029278">
    <property type="component" value="Unassembled WGS sequence"/>
</dbReference>
<feature type="domain" description="GAF" evidence="2">
    <location>
        <begin position="32"/>
        <end position="160"/>
    </location>
</feature>
<dbReference type="InterPro" id="IPR029016">
    <property type="entry name" value="GAF-like_dom_sf"/>
</dbReference>
<gene>
    <name evidence="3" type="ORF">DJ90_4205</name>
</gene>
<proteinExistence type="inferred from homology"/>
<evidence type="ECO:0000256" key="1">
    <source>
        <dbReference type="ARBA" id="ARBA00038454"/>
    </source>
</evidence>
<dbReference type="Pfam" id="PF01590">
    <property type="entry name" value="GAF"/>
    <property type="match status" value="1"/>
</dbReference>
<dbReference type="AlphaFoldDB" id="A0A090Z823"/>
<dbReference type="GO" id="GO:0005829">
    <property type="term" value="C:cytosol"/>
    <property type="evidence" value="ECO:0007669"/>
    <property type="project" value="TreeGrafter"/>
</dbReference>
<evidence type="ECO:0000313" key="3">
    <source>
        <dbReference type="EMBL" id="KFN06513.1"/>
    </source>
</evidence>
<organism evidence="3 4">
    <name type="scientific">Paenibacillus macerans</name>
    <name type="common">Bacillus macerans</name>
    <dbReference type="NCBI Taxonomy" id="44252"/>
    <lineage>
        <taxon>Bacteria</taxon>
        <taxon>Bacillati</taxon>
        <taxon>Bacillota</taxon>
        <taxon>Bacilli</taxon>
        <taxon>Bacillales</taxon>
        <taxon>Paenibacillaceae</taxon>
        <taxon>Paenibacillus</taxon>
    </lineage>
</organism>
<evidence type="ECO:0000259" key="2">
    <source>
        <dbReference type="SMART" id="SM00065"/>
    </source>
</evidence>
<accession>A0A090Z823</accession>
<dbReference type="SUPFAM" id="SSF55781">
    <property type="entry name" value="GAF domain-like"/>
    <property type="match status" value="1"/>
</dbReference>